<organism evidence="2 3">
    <name type="scientific">Olpidium bornovanus</name>
    <dbReference type="NCBI Taxonomy" id="278681"/>
    <lineage>
        <taxon>Eukaryota</taxon>
        <taxon>Fungi</taxon>
        <taxon>Fungi incertae sedis</taxon>
        <taxon>Olpidiomycota</taxon>
        <taxon>Olpidiomycotina</taxon>
        <taxon>Olpidiomycetes</taxon>
        <taxon>Olpidiales</taxon>
        <taxon>Olpidiaceae</taxon>
        <taxon>Olpidium</taxon>
    </lineage>
</organism>
<evidence type="ECO:0000313" key="2">
    <source>
        <dbReference type="EMBL" id="KAG5462004.1"/>
    </source>
</evidence>
<evidence type="ECO:0000313" key="3">
    <source>
        <dbReference type="Proteomes" id="UP000673691"/>
    </source>
</evidence>
<comment type="caution">
    <text evidence="2">The sequence shown here is derived from an EMBL/GenBank/DDBJ whole genome shotgun (WGS) entry which is preliminary data.</text>
</comment>
<dbReference type="Pfam" id="PF00022">
    <property type="entry name" value="Actin"/>
    <property type="match status" value="1"/>
</dbReference>
<reference evidence="2 3" key="1">
    <citation type="journal article" name="Sci. Rep.">
        <title>Genome-scale phylogenetic analyses confirm Olpidium as the closest living zoosporic fungus to the non-flagellated, terrestrial fungi.</title>
        <authorList>
            <person name="Chang Y."/>
            <person name="Rochon D."/>
            <person name="Sekimoto S."/>
            <person name="Wang Y."/>
            <person name="Chovatia M."/>
            <person name="Sandor L."/>
            <person name="Salamov A."/>
            <person name="Grigoriev I.V."/>
            <person name="Stajich J.E."/>
            <person name="Spatafora J.W."/>
        </authorList>
    </citation>
    <scope>NUCLEOTIDE SEQUENCE [LARGE SCALE GENOMIC DNA]</scope>
    <source>
        <strain evidence="2">S191</strain>
    </source>
</reference>
<keyword evidence="3" id="KW-1185">Reference proteome</keyword>
<dbReference type="EMBL" id="JAEFCI010002788">
    <property type="protein sequence ID" value="KAG5462004.1"/>
    <property type="molecule type" value="Genomic_DNA"/>
</dbReference>
<accession>A0A8H7ZZ70</accession>
<dbReference type="OrthoDB" id="74201at2759"/>
<proteinExistence type="predicted"/>
<dbReference type="Proteomes" id="UP000673691">
    <property type="component" value="Unassembled WGS sequence"/>
</dbReference>
<sequence>MAAAADQMKSDHQEGPEADLTVSTRTSPAAAGGGGEPEKTVNDGDAQAAIRSGIVETADEVELQIDERVTIAGESNECDAAAKGAPTPPTSAPGIGDMEREKGNFEVSALLPRDNVSFIWHIHSAWVSIGRARYCVADPLFRPEIAGKPDTLPLPDAIHCSLMACDADKRATCFSNVVITGGHAALKGIRERLALELGRFSNAADVSADTQLREPRFGRIPEYFAAVRTKDQFASFLGAEICGKVGIFPEEGWLTFSLVAQHVCPVDCAPLSLFPLVLQ</sequence>
<dbReference type="AlphaFoldDB" id="A0A8H7ZZ70"/>
<feature type="region of interest" description="Disordered" evidence="1">
    <location>
        <begin position="75"/>
        <end position="94"/>
    </location>
</feature>
<dbReference type="Gene3D" id="3.30.420.40">
    <property type="match status" value="1"/>
</dbReference>
<name>A0A8H7ZZ70_9FUNG</name>
<protein>
    <submittedName>
        <fullName evidence="2">Uncharacterized protein</fullName>
    </submittedName>
</protein>
<evidence type="ECO:0000256" key="1">
    <source>
        <dbReference type="SAM" id="MobiDB-lite"/>
    </source>
</evidence>
<dbReference type="SUPFAM" id="SSF53067">
    <property type="entry name" value="Actin-like ATPase domain"/>
    <property type="match status" value="1"/>
</dbReference>
<dbReference type="InterPro" id="IPR004000">
    <property type="entry name" value="Actin"/>
</dbReference>
<gene>
    <name evidence="2" type="ORF">BJ554DRAFT_5723</name>
</gene>
<feature type="region of interest" description="Disordered" evidence="1">
    <location>
        <begin position="1"/>
        <end position="47"/>
    </location>
</feature>
<dbReference type="InterPro" id="IPR043129">
    <property type="entry name" value="ATPase_NBD"/>
</dbReference>
<dbReference type="PANTHER" id="PTHR11937">
    <property type="entry name" value="ACTIN"/>
    <property type="match status" value="1"/>
</dbReference>